<keyword evidence="9" id="KW-0479">Metal-binding</keyword>
<keyword evidence="7" id="KW-0121">Carboxypeptidase</keyword>
<keyword evidence="8" id="KW-0645">Protease</keyword>
<evidence type="ECO:0000313" key="24">
    <source>
        <dbReference type="Proteomes" id="UP001259803"/>
    </source>
</evidence>
<evidence type="ECO:0000256" key="4">
    <source>
        <dbReference type="ARBA" id="ARBA00004613"/>
    </source>
</evidence>
<dbReference type="EMBL" id="JAVRHS010000001">
    <property type="protein sequence ID" value="MDT0574725.1"/>
    <property type="molecule type" value="Genomic_DNA"/>
</dbReference>
<protein>
    <recommendedName>
        <fullName evidence="5">Carboxypeptidase Q</fullName>
    </recommendedName>
    <alternativeName>
        <fullName evidence="20">Plasma glutamate carboxypeptidase</fullName>
    </alternativeName>
</protein>
<evidence type="ECO:0000256" key="3">
    <source>
        <dbReference type="ARBA" id="ARBA00004555"/>
    </source>
</evidence>
<keyword evidence="6" id="KW-0964">Secreted</keyword>
<keyword evidence="11" id="KW-0378">Hydrolase</keyword>
<comment type="subunit">
    <text evidence="19">Homodimer. The monomeric form is inactive while the homodimer is active.</text>
</comment>
<evidence type="ECO:0000256" key="21">
    <source>
        <dbReference type="SAM" id="SignalP"/>
    </source>
</evidence>
<dbReference type="SUPFAM" id="SSF53187">
    <property type="entry name" value="Zn-dependent exopeptidases"/>
    <property type="match status" value="1"/>
</dbReference>
<evidence type="ECO:0000256" key="17">
    <source>
        <dbReference type="ARBA" id="ARBA00023180"/>
    </source>
</evidence>
<evidence type="ECO:0000259" key="22">
    <source>
        <dbReference type="Pfam" id="PF04389"/>
    </source>
</evidence>
<keyword evidence="13" id="KW-0862">Zinc</keyword>
<keyword evidence="18" id="KW-0458">Lysosome</keyword>
<evidence type="ECO:0000256" key="11">
    <source>
        <dbReference type="ARBA" id="ARBA00022801"/>
    </source>
</evidence>
<dbReference type="RefSeq" id="WP_311339289.1">
    <property type="nucleotide sequence ID" value="NZ_JAVRHS010000001.1"/>
</dbReference>
<sequence>MKAVFLPLLVSIAAASAPAVAQSAAAPAMSPQASHDIAMLRDRALAQDEIAWNFVEGITTEVGPRQAGTEAEARGRDWAVAWLRARGFANVRIEPYMMPTWIRGAETAEVVTPYAQPLVLTALGNSGATPPEGLTAPVAVFADIAALQAAADGSLAGKIAYIGHAMEPSQDGSSYGFAGPARWVGPSLAASKGAKAVLVKSIGTDNHRLAHTGNTGFADGQAAIPAAALSVPDAENLERMAARGRDIEVRMVLTPTFAGQMPSGNVIAEIVGRDPDAPMVLLACHLDSWDLGTGAIDDASGCGIVAAAALHTARHQQPLRTIRVLFAGAEEVGVWGGKAYAAAHGAVPHAVALESDFGADRIWQVNTARMEPAVAAQLAAMLAPLGIAPGNGTAGGGADIAALIEGTKTAVVDLMQDGTRYFDVHHTANDTLDKIDPVQLRQNVAAWTAATALLANTPAPLVVK</sequence>
<keyword evidence="16" id="KW-0865">Zymogen</keyword>
<dbReference type="InterPro" id="IPR007484">
    <property type="entry name" value="Peptidase_M28"/>
</dbReference>
<keyword evidence="15" id="KW-0482">Metalloprotease</keyword>
<dbReference type="PANTHER" id="PTHR12053:SF3">
    <property type="entry name" value="CARBOXYPEPTIDASE Q"/>
    <property type="match status" value="1"/>
</dbReference>
<evidence type="ECO:0000256" key="14">
    <source>
        <dbReference type="ARBA" id="ARBA00023034"/>
    </source>
</evidence>
<reference evidence="23 24" key="1">
    <citation type="submission" date="2023-09" db="EMBL/GenBank/DDBJ databases">
        <authorList>
            <person name="Rey-Velasco X."/>
        </authorList>
    </citation>
    <scope>NUCLEOTIDE SEQUENCE [LARGE SCALE GENOMIC DNA]</scope>
    <source>
        <strain evidence="23 24">F390</strain>
    </source>
</reference>
<dbReference type="Gene3D" id="3.50.30.30">
    <property type="match status" value="1"/>
</dbReference>
<dbReference type="PANTHER" id="PTHR12053">
    <property type="entry name" value="PROTEASE FAMILY M28 PLASMA GLUTAMATE CARBOXYPEPTIDASE-RELATED"/>
    <property type="match status" value="1"/>
</dbReference>
<evidence type="ECO:0000256" key="9">
    <source>
        <dbReference type="ARBA" id="ARBA00022723"/>
    </source>
</evidence>
<evidence type="ECO:0000256" key="1">
    <source>
        <dbReference type="ARBA" id="ARBA00004240"/>
    </source>
</evidence>
<dbReference type="InterPro" id="IPR039866">
    <property type="entry name" value="CPQ"/>
</dbReference>
<dbReference type="Gene3D" id="3.40.630.10">
    <property type="entry name" value="Zn peptidases"/>
    <property type="match status" value="1"/>
</dbReference>
<evidence type="ECO:0000256" key="19">
    <source>
        <dbReference type="ARBA" id="ARBA00025833"/>
    </source>
</evidence>
<comment type="caution">
    <text evidence="23">The sequence shown here is derived from an EMBL/GenBank/DDBJ whole genome shotgun (WGS) entry which is preliminary data.</text>
</comment>
<organism evidence="23 24">
    <name type="scientific">Croceicoccus esteveae</name>
    <dbReference type="NCBI Taxonomy" id="3075597"/>
    <lineage>
        <taxon>Bacteria</taxon>
        <taxon>Pseudomonadati</taxon>
        <taxon>Pseudomonadota</taxon>
        <taxon>Alphaproteobacteria</taxon>
        <taxon>Sphingomonadales</taxon>
        <taxon>Erythrobacteraceae</taxon>
        <taxon>Croceicoccus</taxon>
    </lineage>
</organism>
<dbReference type="Proteomes" id="UP001259803">
    <property type="component" value="Unassembled WGS sequence"/>
</dbReference>
<evidence type="ECO:0000313" key="23">
    <source>
        <dbReference type="EMBL" id="MDT0574725.1"/>
    </source>
</evidence>
<evidence type="ECO:0000256" key="10">
    <source>
        <dbReference type="ARBA" id="ARBA00022729"/>
    </source>
</evidence>
<evidence type="ECO:0000256" key="20">
    <source>
        <dbReference type="ARBA" id="ARBA00033328"/>
    </source>
</evidence>
<accession>A0ABU2ZEC4</accession>
<evidence type="ECO:0000256" key="18">
    <source>
        <dbReference type="ARBA" id="ARBA00023228"/>
    </source>
</evidence>
<feature type="chain" id="PRO_5045607377" description="Carboxypeptidase Q" evidence="21">
    <location>
        <begin position="22"/>
        <end position="464"/>
    </location>
</feature>
<evidence type="ECO:0000256" key="12">
    <source>
        <dbReference type="ARBA" id="ARBA00022824"/>
    </source>
</evidence>
<keyword evidence="12" id="KW-0256">Endoplasmic reticulum</keyword>
<evidence type="ECO:0000256" key="13">
    <source>
        <dbReference type="ARBA" id="ARBA00022833"/>
    </source>
</evidence>
<evidence type="ECO:0000256" key="7">
    <source>
        <dbReference type="ARBA" id="ARBA00022645"/>
    </source>
</evidence>
<proteinExistence type="predicted"/>
<keyword evidence="14" id="KW-0333">Golgi apparatus</keyword>
<comment type="subcellular location">
    <subcellularLocation>
        <location evidence="1">Endoplasmic reticulum</location>
    </subcellularLocation>
    <subcellularLocation>
        <location evidence="3">Golgi apparatus</location>
    </subcellularLocation>
    <subcellularLocation>
        <location evidence="2">Lysosome</location>
    </subcellularLocation>
    <subcellularLocation>
        <location evidence="4">Secreted</location>
    </subcellularLocation>
</comment>
<evidence type="ECO:0000256" key="15">
    <source>
        <dbReference type="ARBA" id="ARBA00023049"/>
    </source>
</evidence>
<feature type="domain" description="Peptidase M28" evidence="22">
    <location>
        <begin position="265"/>
        <end position="447"/>
    </location>
</feature>
<dbReference type="Pfam" id="PF04389">
    <property type="entry name" value="Peptidase_M28"/>
    <property type="match status" value="1"/>
</dbReference>
<evidence type="ECO:0000256" key="16">
    <source>
        <dbReference type="ARBA" id="ARBA00023145"/>
    </source>
</evidence>
<evidence type="ECO:0000256" key="5">
    <source>
        <dbReference type="ARBA" id="ARBA00014116"/>
    </source>
</evidence>
<gene>
    <name evidence="23" type="ORF">RM533_00845</name>
</gene>
<feature type="signal peptide" evidence="21">
    <location>
        <begin position="1"/>
        <end position="21"/>
    </location>
</feature>
<evidence type="ECO:0000256" key="2">
    <source>
        <dbReference type="ARBA" id="ARBA00004371"/>
    </source>
</evidence>
<name>A0ABU2ZEC4_9SPHN</name>
<keyword evidence="24" id="KW-1185">Reference proteome</keyword>
<evidence type="ECO:0000256" key="6">
    <source>
        <dbReference type="ARBA" id="ARBA00022525"/>
    </source>
</evidence>
<keyword evidence="17" id="KW-0325">Glycoprotein</keyword>
<evidence type="ECO:0000256" key="8">
    <source>
        <dbReference type="ARBA" id="ARBA00022670"/>
    </source>
</evidence>
<keyword evidence="10 21" id="KW-0732">Signal</keyword>